<dbReference type="Proteomes" id="UP001470230">
    <property type="component" value="Unassembled WGS sequence"/>
</dbReference>
<evidence type="ECO:0000313" key="2">
    <source>
        <dbReference type="Proteomes" id="UP001470230"/>
    </source>
</evidence>
<proteinExistence type="predicted"/>
<keyword evidence="2" id="KW-1185">Reference proteome</keyword>
<protein>
    <recommendedName>
        <fullName evidence="3">Leucine Rich Repeat family protein</fullName>
    </recommendedName>
</protein>
<comment type="caution">
    <text evidence="1">The sequence shown here is derived from an EMBL/GenBank/DDBJ whole genome shotgun (WGS) entry which is preliminary data.</text>
</comment>
<evidence type="ECO:0000313" key="1">
    <source>
        <dbReference type="EMBL" id="KAK8883860.1"/>
    </source>
</evidence>
<organism evidence="1 2">
    <name type="scientific">Tritrichomonas musculus</name>
    <dbReference type="NCBI Taxonomy" id="1915356"/>
    <lineage>
        <taxon>Eukaryota</taxon>
        <taxon>Metamonada</taxon>
        <taxon>Parabasalia</taxon>
        <taxon>Tritrichomonadida</taxon>
        <taxon>Tritrichomonadidae</taxon>
        <taxon>Tritrichomonas</taxon>
    </lineage>
</organism>
<accession>A0ABR2JYD4</accession>
<evidence type="ECO:0008006" key="3">
    <source>
        <dbReference type="Google" id="ProtNLM"/>
    </source>
</evidence>
<gene>
    <name evidence="1" type="ORF">M9Y10_042960</name>
</gene>
<name>A0ABR2JYD4_9EUKA</name>
<sequence>MSIYEDFKFIGINPVELEDGTLRLDFTDKGQSRFNSTNMSLKKQHVKKPITVTSYQNITYSCPDPENLVIEGEGSCAERINFCVMTSLSCFPVLTTSDVIIYDPVQRRNRTYYQYRAGGKLDEIKTITIKGNIARLDETTGAERDDVVAPFNQVLYPNVQNHDDPPFPFRFTHLEKIDLQGCTGLKKMRWLFFRNPNLKTLILPEHKITVDTNSEAFLKEDVNIINKEYAEIGPLQDGGCCLIQ</sequence>
<reference evidence="1 2" key="1">
    <citation type="submission" date="2024-04" db="EMBL/GenBank/DDBJ databases">
        <title>Tritrichomonas musculus Genome.</title>
        <authorList>
            <person name="Alves-Ferreira E."/>
            <person name="Grigg M."/>
            <person name="Lorenzi H."/>
            <person name="Galac M."/>
        </authorList>
    </citation>
    <scope>NUCLEOTIDE SEQUENCE [LARGE SCALE GENOMIC DNA]</scope>
    <source>
        <strain evidence="1 2">EAF2021</strain>
    </source>
</reference>
<dbReference type="EMBL" id="JAPFFF010000008">
    <property type="protein sequence ID" value="KAK8883860.1"/>
    <property type="molecule type" value="Genomic_DNA"/>
</dbReference>